<dbReference type="EMBL" id="BMAR01000007">
    <property type="protein sequence ID" value="GFR44448.1"/>
    <property type="molecule type" value="Genomic_DNA"/>
</dbReference>
<comment type="caution">
    <text evidence="3">The sequence shown here is derived from an EMBL/GenBank/DDBJ whole genome shotgun (WGS) entry which is preliminary data.</text>
</comment>
<evidence type="ECO:0000259" key="2">
    <source>
        <dbReference type="Pfam" id="PF05670"/>
    </source>
</evidence>
<feature type="domain" description="NFACT RNA-binding" evidence="2">
    <location>
        <begin position="878"/>
        <end position="991"/>
    </location>
</feature>
<proteinExistence type="predicted"/>
<feature type="compositionally biased region" description="Low complexity" evidence="1">
    <location>
        <begin position="474"/>
        <end position="485"/>
    </location>
</feature>
<accession>A0AAD3HKV7</accession>
<organism evidence="3 4">
    <name type="scientific">Astrephomene gubernaculifera</name>
    <dbReference type="NCBI Taxonomy" id="47775"/>
    <lineage>
        <taxon>Eukaryota</taxon>
        <taxon>Viridiplantae</taxon>
        <taxon>Chlorophyta</taxon>
        <taxon>core chlorophytes</taxon>
        <taxon>Chlorophyceae</taxon>
        <taxon>CS clade</taxon>
        <taxon>Chlamydomonadales</taxon>
        <taxon>Astrephomenaceae</taxon>
        <taxon>Astrephomene</taxon>
    </lineage>
</organism>
<dbReference type="InterPro" id="IPR051608">
    <property type="entry name" value="RQC_Subunit_NEMF"/>
</dbReference>
<feature type="compositionally biased region" description="Low complexity" evidence="1">
    <location>
        <begin position="927"/>
        <end position="940"/>
    </location>
</feature>
<dbReference type="GO" id="GO:0072344">
    <property type="term" value="P:rescue of stalled ribosome"/>
    <property type="evidence" value="ECO:0007669"/>
    <property type="project" value="TreeGrafter"/>
</dbReference>
<feature type="compositionally biased region" description="Polar residues" evidence="1">
    <location>
        <begin position="146"/>
        <end position="158"/>
    </location>
</feature>
<feature type="compositionally biased region" description="Low complexity" evidence="1">
    <location>
        <begin position="70"/>
        <end position="85"/>
    </location>
</feature>
<dbReference type="PANTHER" id="PTHR15239:SF6">
    <property type="entry name" value="RIBOSOME QUALITY CONTROL COMPLEX SUBUNIT NEMF"/>
    <property type="match status" value="1"/>
</dbReference>
<feature type="region of interest" description="Disordered" evidence="1">
    <location>
        <begin position="451"/>
        <end position="495"/>
    </location>
</feature>
<dbReference type="PANTHER" id="PTHR15239">
    <property type="entry name" value="NUCLEAR EXPORT MEDIATOR FACTOR NEMF"/>
    <property type="match status" value="1"/>
</dbReference>
<feature type="compositionally biased region" description="Low complexity" evidence="1">
    <location>
        <begin position="558"/>
        <end position="603"/>
    </location>
</feature>
<sequence length="1014" mass="104779">MQLTALLSGPVAIAAKYLSLHKARLPPCALLNYSTLAPSRTHVVIYALARRWLLSVTAPTTMLPRAMQQTVPSSTSHTPSTHQPPSSWPPLCPNHRRCTLYCGGFRAHGTGMASLYGRTMLSTSSTATSALLLPFTTSIIASNSLQRRNTVRSLSSDSTNKRSGHGHGAALHEATSGGSGTLTRAASDGDGNNSVVAISSSSTRSSSGSSSGGGGAAGGGLQGVDYSTLAASCWELREGWVPAKVEQVVMPDKTSLCLRLRTPSSSGWLRVCWHPVAGRLAMMTHGSVPERGNASELYSLGEQVHSALAGRVLVGVSLPAAWERVAALRFGERPGEPPSHHLYCEVMARYSNVILTDASDTVLAAAYQVGGMMSSHRQVQVGRTYCLPPQLFGVPPDHFAAAISAPASDVTAASPASANTTASAAPSGHGGDHGVVMEAWRQTLVRAAALAAQQQQQQQQQRQAGEEKRRRAAKSGGSSSSSKSGNGDGSGGASDALAAAATDAAVTAAPVSAAPAVVAGEGRLVDGFIRAFHGVSPALVEELCRTACASLAATAATTSSSSSSSSSSDSSHGSSSSSNTASSHSPQSSSPSSSSSSPPSISPDCCPASLGEEAWAALYGAWLGWQARLRSGGFEATSDPDTGRYSVFGSLPRRHASVHALLEDYYGPLAAAEAHAQLYGKLAAAVAAALKKARGKVGAFQRQLSESGRCEEVRRQADLITANLYRIPPGSPTAEVEDWETGQPLTLQLDPTKPPVATAEALYRKARKLKRAVDAVQPLLEEAQGEVSYLEEIEVGLAGLKRWSGDAADMTALREIQDELVSGKYMKPPPDAALAHKTAARASKAAARAAGKSAKGGKGGAGGAAGVLDSASASSARRFTSPGGFTVLVGRNNKQNDVISSQIAADDDLWFHVRGLPGSHTLLRVTSGSSASSSSSSSSSRPQAGPSEDDIQFAADLAAFYSRAKDSLKVDVVMTRGSWVRKPRGAKPGAVAVTKELRNVVGRPGRSVAAAEGA</sequence>
<keyword evidence="4" id="KW-1185">Reference proteome</keyword>
<dbReference type="GO" id="GO:1990112">
    <property type="term" value="C:RQC complex"/>
    <property type="evidence" value="ECO:0007669"/>
    <property type="project" value="TreeGrafter"/>
</dbReference>
<dbReference type="Gene3D" id="2.30.310.10">
    <property type="entry name" value="ibrinogen binding protein from staphylococcus aureus domain"/>
    <property type="match status" value="1"/>
</dbReference>
<name>A0AAD3HKV7_9CHLO</name>
<evidence type="ECO:0000313" key="4">
    <source>
        <dbReference type="Proteomes" id="UP001054857"/>
    </source>
</evidence>
<feature type="region of interest" description="Disordered" evidence="1">
    <location>
        <begin position="70"/>
        <end position="89"/>
    </location>
</feature>
<feature type="compositionally biased region" description="Low complexity" evidence="1">
    <location>
        <begin position="451"/>
        <end position="463"/>
    </location>
</feature>
<dbReference type="Pfam" id="PF05670">
    <property type="entry name" value="NFACT-R_1"/>
    <property type="match status" value="1"/>
</dbReference>
<dbReference type="Proteomes" id="UP001054857">
    <property type="component" value="Unassembled WGS sequence"/>
</dbReference>
<reference evidence="3 4" key="1">
    <citation type="journal article" date="2021" name="Sci. Rep.">
        <title>Genome sequencing of the multicellular alga Astrephomene provides insights into convergent evolution of germ-soma differentiation.</title>
        <authorList>
            <person name="Yamashita S."/>
            <person name="Yamamoto K."/>
            <person name="Matsuzaki R."/>
            <person name="Suzuki S."/>
            <person name="Yamaguchi H."/>
            <person name="Hirooka S."/>
            <person name="Minakuchi Y."/>
            <person name="Miyagishima S."/>
            <person name="Kawachi M."/>
            <person name="Toyoda A."/>
            <person name="Nozaki H."/>
        </authorList>
    </citation>
    <scope>NUCLEOTIDE SEQUENCE [LARGE SCALE GENOMIC DNA]</scope>
    <source>
        <strain evidence="3 4">NIES-4017</strain>
    </source>
</reference>
<evidence type="ECO:0000256" key="1">
    <source>
        <dbReference type="SAM" id="MobiDB-lite"/>
    </source>
</evidence>
<dbReference type="GO" id="GO:0000049">
    <property type="term" value="F:tRNA binding"/>
    <property type="evidence" value="ECO:0007669"/>
    <property type="project" value="TreeGrafter"/>
</dbReference>
<gene>
    <name evidence="3" type="ORF">Agub_g5659</name>
</gene>
<feature type="region of interest" description="Disordered" evidence="1">
    <location>
        <begin position="558"/>
        <end position="604"/>
    </location>
</feature>
<feature type="compositionally biased region" description="Low complexity" evidence="1">
    <location>
        <begin position="199"/>
        <end position="209"/>
    </location>
</feature>
<protein>
    <recommendedName>
        <fullName evidence="2">NFACT RNA-binding domain-containing protein</fullName>
    </recommendedName>
</protein>
<feature type="non-terminal residue" evidence="3">
    <location>
        <position position="1014"/>
    </location>
</feature>
<feature type="region of interest" description="Disordered" evidence="1">
    <location>
        <begin position="924"/>
        <end position="948"/>
    </location>
</feature>
<dbReference type="InterPro" id="IPR008532">
    <property type="entry name" value="NFACT_RNA-bd"/>
</dbReference>
<dbReference type="GO" id="GO:0043023">
    <property type="term" value="F:ribosomal large subunit binding"/>
    <property type="evidence" value="ECO:0007669"/>
    <property type="project" value="TreeGrafter"/>
</dbReference>
<feature type="region of interest" description="Disordered" evidence="1">
    <location>
        <begin position="146"/>
        <end position="217"/>
    </location>
</feature>
<dbReference type="AlphaFoldDB" id="A0AAD3HKV7"/>
<dbReference type="Pfam" id="PF05833">
    <property type="entry name" value="NFACT_N"/>
    <property type="match status" value="2"/>
</dbReference>
<evidence type="ECO:0000313" key="3">
    <source>
        <dbReference type="EMBL" id="GFR44448.1"/>
    </source>
</evidence>